<evidence type="ECO:0000313" key="2">
    <source>
        <dbReference type="EMBL" id="WOC51791.1"/>
    </source>
</evidence>
<organism evidence="2 3">
    <name type="scientific">Bergeyella porcorum</name>
    <dbReference type="NCBI Taxonomy" id="1735111"/>
    <lineage>
        <taxon>Bacteria</taxon>
        <taxon>Pseudomonadati</taxon>
        <taxon>Bacteroidota</taxon>
        <taxon>Flavobacteriia</taxon>
        <taxon>Flavobacteriales</taxon>
        <taxon>Weeksellaceae</taxon>
        <taxon>Bergeyella</taxon>
    </lineage>
</organism>
<dbReference type="Proteomes" id="UP001432059">
    <property type="component" value="Chromosome"/>
</dbReference>
<reference evidence="2" key="1">
    <citation type="submission" date="2023-10" db="EMBL/GenBank/DDBJ databases">
        <title>Characterization and whole genome sequencing of a novel strain of Bergeyella porcorum QD2021 isolated from pig.</title>
        <authorList>
            <person name="Liu G."/>
            <person name="Chen C."/>
            <person name="Han X."/>
        </authorList>
    </citation>
    <scope>NUCLEOTIDE SEQUENCE</scope>
    <source>
        <strain evidence="2">QD2021</strain>
    </source>
</reference>
<protein>
    <submittedName>
        <fullName evidence="2">Uncharacterized protein</fullName>
    </submittedName>
</protein>
<evidence type="ECO:0000313" key="3">
    <source>
        <dbReference type="Proteomes" id="UP001432059"/>
    </source>
</evidence>
<proteinExistence type="predicted"/>
<dbReference type="EMBL" id="CP136426">
    <property type="protein sequence ID" value="WOC51791.1"/>
    <property type="molecule type" value="Genomic_DNA"/>
</dbReference>
<dbReference type="KEGG" id="bpor:BPO_1144"/>
<feature type="compositionally biased region" description="Polar residues" evidence="1">
    <location>
        <begin position="169"/>
        <end position="179"/>
    </location>
</feature>
<dbReference type="AlphaFoldDB" id="A0AAU0F719"/>
<name>A0AAU0F719_9FLAO</name>
<sequence length="285" mass="32731">MNTRVLELIKNPQTIQVEDLKTLETEIHQFPYIQNIRALYLYGVHLFDVDNYQEELSKTAAYTTDKKILYQLINQSNKAETSTIETEAIPLLSQEEKETPMEVQEPQEECSINPSTETLRAEVIDAVYGVRNRILFEGEENFWKEITASKGSFEEVETSENANHKLSSESEIVQNNSETSEIKEEPSPIKATPESTEDHASELSFHGVDTFLPDVHIPVERKVETYQPKPTLNKHEEEMKRLVAEVEAKIKAKKEAQKQQQKEETHEGEDAHNGEINFVETQSLR</sequence>
<feature type="compositionally biased region" description="Basic and acidic residues" evidence="1">
    <location>
        <begin position="251"/>
        <end position="273"/>
    </location>
</feature>
<feature type="region of interest" description="Disordered" evidence="1">
    <location>
        <begin position="251"/>
        <end position="285"/>
    </location>
</feature>
<keyword evidence="3" id="KW-1185">Reference proteome</keyword>
<accession>A0AAU0F719</accession>
<feature type="region of interest" description="Disordered" evidence="1">
    <location>
        <begin position="151"/>
        <end position="195"/>
    </location>
</feature>
<evidence type="ECO:0000256" key="1">
    <source>
        <dbReference type="SAM" id="MobiDB-lite"/>
    </source>
</evidence>
<gene>
    <name evidence="2" type="ORF">BPO_1144</name>
</gene>